<accession>A0A453HZL8</accession>
<evidence type="ECO:0000313" key="1">
    <source>
        <dbReference type="EnsemblPlants" id="AET4Gv20374300.15"/>
    </source>
</evidence>
<name>A0A453HZL8_AEGTS</name>
<reference evidence="1" key="5">
    <citation type="journal article" date="2021" name="G3 (Bethesda)">
        <title>Aegilops tauschii genome assembly Aet v5.0 features greater sequence contiguity and improved annotation.</title>
        <authorList>
            <person name="Wang L."/>
            <person name="Zhu T."/>
            <person name="Rodriguez J.C."/>
            <person name="Deal K.R."/>
            <person name="Dubcovsky J."/>
            <person name="McGuire P.E."/>
            <person name="Lux T."/>
            <person name="Spannagl M."/>
            <person name="Mayer K.F.X."/>
            <person name="Baldrich P."/>
            <person name="Meyers B.C."/>
            <person name="Huo N."/>
            <person name="Gu Y.Q."/>
            <person name="Zhou H."/>
            <person name="Devos K.M."/>
            <person name="Bennetzen J.L."/>
            <person name="Unver T."/>
            <person name="Budak H."/>
            <person name="Gulick P.J."/>
            <person name="Galiba G."/>
            <person name="Kalapos B."/>
            <person name="Nelson D.R."/>
            <person name="Li P."/>
            <person name="You F.M."/>
            <person name="Luo M.C."/>
            <person name="Dvorak J."/>
        </authorList>
    </citation>
    <scope>NUCLEOTIDE SEQUENCE [LARGE SCALE GENOMIC DNA]</scope>
    <source>
        <strain evidence="1">cv. AL8/78</strain>
    </source>
</reference>
<reference evidence="2" key="1">
    <citation type="journal article" date="2014" name="Science">
        <title>Ancient hybridizations among the ancestral genomes of bread wheat.</title>
        <authorList>
            <consortium name="International Wheat Genome Sequencing Consortium,"/>
            <person name="Marcussen T."/>
            <person name="Sandve S.R."/>
            <person name="Heier L."/>
            <person name="Spannagl M."/>
            <person name="Pfeifer M."/>
            <person name="Jakobsen K.S."/>
            <person name="Wulff B.B."/>
            <person name="Steuernagel B."/>
            <person name="Mayer K.F."/>
            <person name="Olsen O.A."/>
        </authorList>
    </citation>
    <scope>NUCLEOTIDE SEQUENCE [LARGE SCALE GENOMIC DNA]</scope>
    <source>
        <strain evidence="2">cv. AL8/78</strain>
    </source>
</reference>
<dbReference type="Gramene" id="AET4Gv20374300.15">
    <property type="protein sequence ID" value="AET4Gv20374300.15"/>
    <property type="gene ID" value="AET4Gv20374300"/>
</dbReference>
<protein>
    <submittedName>
        <fullName evidence="1">Uncharacterized protein</fullName>
    </submittedName>
</protein>
<dbReference type="AlphaFoldDB" id="A0A453HZL8"/>
<sequence length="58" mass="6627">FSISNPYVLDEIIYICKLSATHQLQVVMHLPCQFLPESECLQVQCLCQLLISQDSVLM</sequence>
<dbReference type="EnsemblPlants" id="AET4Gv20374300.15">
    <property type="protein sequence ID" value="AET4Gv20374300.15"/>
    <property type="gene ID" value="AET4Gv20374300"/>
</dbReference>
<reference evidence="1" key="3">
    <citation type="journal article" date="2017" name="Nature">
        <title>Genome sequence of the progenitor of the wheat D genome Aegilops tauschii.</title>
        <authorList>
            <person name="Luo M.C."/>
            <person name="Gu Y.Q."/>
            <person name="Puiu D."/>
            <person name="Wang H."/>
            <person name="Twardziok S.O."/>
            <person name="Deal K.R."/>
            <person name="Huo N."/>
            <person name="Zhu T."/>
            <person name="Wang L."/>
            <person name="Wang Y."/>
            <person name="McGuire P.E."/>
            <person name="Liu S."/>
            <person name="Long H."/>
            <person name="Ramasamy R.K."/>
            <person name="Rodriguez J.C."/>
            <person name="Van S.L."/>
            <person name="Yuan L."/>
            <person name="Wang Z."/>
            <person name="Xia Z."/>
            <person name="Xiao L."/>
            <person name="Anderson O.D."/>
            <person name="Ouyang S."/>
            <person name="Liang Y."/>
            <person name="Zimin A.V."/>
            <person name="Pertea G."/>
            <person name="Qi P."/>
            <person name="Bennetzen J.L."/>
            <person name="Dai X."/>
            <person name="Dawson M.W."/>
            <person name="Muller H.G."/>
            <person name="Kugler K."/>
            <person name="Rivarola-Duarte L."/>
            <person name="Spannagl M."/>
            <person name="Mayer K.F.X."/>
            <person name="Lu F.H."/>
            <person name="Bevan M.W."/>
            <person name="Leroy P."/>
            <person name="Li P."/>
            <person name="You F.M."/>
            <person name="Sun Q."/>
            <person name="Liu Z."/>
            <person name="Lyons E."/>
            <person name="Wicker T."/>
            <person name="Salzberg S.L."/>
            <person name="Devos K.M."/>
            <person name="Dvorak J."/>
        </authorList>
    </citation>
    <scope>NUCLEOTIDE SEQUENCE [LARGE SCALE GENOMIC DNA]</scope>
    <source>
        <strain evidence="1">cv. AL8/78</strain>
    </source>
</reference>
<organism evidence="1 2">
    <name type="scientific">Aegilops tauschii subsp. strangulata</name>
    <name type="common">Goatgrass</name>
    <dbReference type="NCBI Taxonomy" id="200361"/>
    <lineage>
        <taxon>Eukaryota</taxon>
        <taxon>Viridiplantae</taxon>
        <taxon>Streptophyta</taxon>
        <taxon>Embryophyta</taxon>
        <taxon>Tracheophyta</taxon>
        <taxon>Spermatophyta</taxon>
        <taxon>Magnoliopsida</taxon>
        <taxon>Liliopsida</taxon>
        <taxon>Poales</taxon>
        <taxon>Poaceae</taxon>
        <taxon>BOP clade</taxon>
        <taxon>Pooideae</taxon>
        <taxon>Triticodae</taxon>
        <taxon>Triticeae</taxon>
        <taxon>Triticinae</taxon>
        <taxon>Aegilops</taxon>
    </lineage>
</organism>
<keyword evidence="2" id="KW-1185">Reference proteome</keyword>
<evidence type="ECO:0000313" key="2">
    <source>
        <dbReference type="Proteomes" id="UP000015105"/>
    </source>
</evidence>
<reference evidence="1" key="4">
    <citation type="submission" date="2019-03" db="UniProtKB">
        <authorList>
            <consortium name="EnsemblPlants"/>
        </authorList>
    </citation>
    <scope>IDENTIFICATION</scope>
</reference>
<reference evidence="2" key="2">
    <citation type="journal article" date="2017" name="Nat. Plants">
        <title>The Aegilops tauschii genome reveals multiple impacts of transposons.</title>
        <authorList>
            <person name="Zhao G."/>
            <person name="Zou C."/>
            <person name="Li K."/>
            <person name="Wang K."/>
            <person name="Li T."/>
            <person name="Gao L."/>
            <person name="Zhang X."/>
            <person name="Wang H."/>
            <person name="Yang Z."/>
            <person name="Liu X."/>
            <person name="Jiang W."/>
            <person name="Mao L."/>
            <person name="Kong X."/>
            <person name="Jiao Y."/>
            <person name="Jia J."/>
        </authorList>
    </citation>
    <scope>NUCLEOTIDE SEQUENCE [LARGE SCALE GENOMIC DNA]</scope>
    <source>
        <strain evidence="2">cv. AL8/78</strain>
    </source>
</reference>
<proteinExistence type="predicted"/>
<dbReference type="Proteomes" id="UP000015105">
    <property type="component" value="Chromosome 4D"/>
</dbReference>